<name>A0A1U7EVR5_NATPD</name>
<dbReference type="Gene3D" id="1.10.510.10">
    <property type="entry name" value="Transferase(Phosphotransferase) domain 1"/>
    <property type="match status" value="1"/>
</dbReference>
<reference evidence="3 4" key="1">
    <citation type="journal article" date="2005" name="Genome Res.">
        <title>Living with two extremes: conclusions from the genome sequence of Natronomonas pharaonis.</title>
        <authorList>
            <person name="Falb M."/>
            <person name="Pfeiffer F."/>
            <person name="Palm P."/>
            <person name="Rodewald K."/>
            <person name="Hickmann V."/>
            <person name="Tittor J."/>
            <person name="Oesterhelt D."/>
        </authorList>
    </citation>
    <scope>NUCLEOTIDE SEQUENCE [LARGE SCALE GENOMIC DNA]</scope>
    <source>
        <strain evidence="4">ATCC 35678 / DSM 2160 / CIP 103997 / JCM 8858 / NBRC 14720 / NCIMB 2260 / Gabara</strain>
    </source>
</reference>
<dbReference type="PANTHER" id="PTHR10566">
    <property type="entry name" value="CHAPERONE-ACTIVITY OF BC1 COMPLEX CABC1 -RELATED"/>
    <property type="match status" value="1"/>
</dbReference>
<organism evidence="3 4">
    <name type="scientific">Natronomonas pharaonis (strain ATCC 35678 / DSM 2160 / CIP 103997 / JCM 8858 / NBRC 14720 / NCIMB 2260 / Gabara)</name>
    <name type="common">Halobacterium pharaonis</name>
    <dbReference type="NCBI Taxonomy" id="348780"/>
    <lineage>
        <taxon>Archaea</taxon>
        <taxon>Methanobacteriati</taxon>
        <taxon>Methanobacteriota</taxon>
        <taxon>Stenosarchaea group</taxon>
        <taxon>Halobacteria</taxon>
        <taxon>Halobacteriales</taxon>
        <taxon>Natronomonadaceae</taxon>
        <taxon>Natronomonas</taxon>
    </lineage>
</organism>
<keyword evidence="4" id="KW-1185">Reference proteome</keyword>
<feature type="domain" description="Protein kinase" evidence="2">
    <location>
        <begin position="112"/>
        <end position="441"/>
    </location>
</feature>
<dbReference type="AlphaFoldDB" id="A0A1U7EVR5"/>
<dbReference type="CDD" id="cd05121">
    <property type="entry name" value="ABC1_ADCK3-like"/>
    <property type="match status" value="1"/>
</dbReference>
<dbReference type="Pfam" id="PF03109">
    <property type="entry name" value="ABC1"/>
    <property type="match status" value="1"/>
</dbReference>
<dbReference type="PANTHER" id="PTHR10566:SF113">
    <property type="entry name" value="PROTEIN ACTIVITY OF BC1 COMPLEX KINASE 7, CHLOROPLASTIC"/>
    <property type="match status" value="1"/>
</dbReference>
<dbReference type="HOGENOM" id="CLU_006533_0_3_2"/>
<dbReference type="InterPro" id="IPR050154">
    <property type="entry name" value="UbiB_kinase"/>
</dbReference>
<dbReference type="InterPro" id="IPR011009">
    <property type="entry name" value="Kinase-like_dom_sf"/>
</dbReference>
<dbReference type="GO" id="GO:0004672">
    <property type="term" value="F:protein kinase activity"/>
    <property type="evidence" value="ECO:0007669"/>
    <property type="project" value="InterPro"/>
</dbReference>
<evidence type="ECO:0000313" key="4">
    <source>
        <dbReference type="Proteomes" id="UP000002698"/>
    </source>
</evidence>
<dbReference type="eggNOG" id="arCOG01189">
    <property type="taxonomic scope" value="Archaea"/>
</dbReference>
<dbReference type="KEGG" id="nph:NP_2118A"/>
<proteinExistence type="inferred from homology"/>
<protein>
    <submittedName>
        <fullName evidence="3">UbiB family protein</fullName>
    </submittedName>
</protein>
<sequence>MRGFHTRLLEVTVKLLPFAFAFLRDRRRWLLVGGSRRVSDEVHSARAERLVATLLSLGPAFIKAGQVLSTRPDLVPPVYAEALSSLQDEIPESEGQDPKAVVEAELGDAVDTETLSPVAGGSLAYVYTADVDGRRQALKVRRPGLKPKIERDLEVIRRLIPVVGLIADENQRYSIANIADDFERIILEELDFEREGRMMRRIGENFADDDRVYIPDVDEERTTEQVLVMEYVEGSKITDEAALADRGIDAQEMADRIADIYLTMGLEHGVFHADPHPGNLAVTDDGTLLIYDYGMSEQLTPETQRLITDLYRSLARRDVDGIIDALVGLDVLAPTADRADVRRVVELAMKNLEGRSDIDWRDITSELFGMLHDFPFRIPPNVMLLVRVGTVAEGVCRQLDPEFDFVAFVREFLLERGLFEDELRSSVAAASADLQQSLPALAGLPARTDRLFDRLERGQLTVKTERAGPTESALGYAVLAGALAVAAAVLVFHEQPYELLAAVAALGCLVQFLRRA</sequence>
<dbReference type="RefSeq" id="WP_011322778.1">
    <property type="nucleotide sequence ID" value="NC_007426.1"/>
</dbReference>
<comment type="similarity">
    <text evidence="1">Belongs to the protein kinase superfamily. ADCK protein kinase family.</text>
</comment>
<dbReference type="GO" id="GO:0005524">
    <property type="term" value="F:ATP binding"/>
    <property type="evidence" value="ECO:0007669"/>
    <property type="project" value="InterPro"/>
</dbReference>
<dbReference type="PROSITE" id="PS50011">
    <property type="entry name" value="PROTEIN_KINASE_DOM"/>
    <property type="match status" value="1"/>
</dbReference>
<dbReference type="EnsemblBacteria" id="CAI49150">
    <property type="protein sequence ID" value="CAI49150"/>
    <property type="gene ID" value="NP_2118A"/>
</dbReference>
<dbReference type="STRING" id="348780.NP_2118A"/>
<evidence type="ECO:0000313" key="3">
    <source>
        <dbReference type="EMBL" id="CAI49150.1"/>
    </source>
</evidence>
<gene>
    <name evidence="3" type="ordered locus">NP_2118A</name>
</gene>
<dbReference type="EMBL" id="CR936257">
    <property type="protein sequence ID" value="CAI49150.1"/>
    <property type="molecule type" value="Genomic_DNA"/>
</dbReference>
<evidence type="ECO:0000259" key="2">
    <source>
        <dbReference type="PROSITE" id="PS50011"/>
    </source>
</evidence>
<dbReference type="OrthoDB" id="8087at2157"/>
<dbReference type="SUPFAM" id="SSF56112">
    <property type="entry name" value="Protein kinase-like (PK-like)"/>
    <property type="match status" value="1"/>
</dbReference>
<dbReference type="GeneID" id="3703437"/>
<dbReference type="InterPro" id="IPR004147">
    <property type="entry name" value="ABC1_dom"/>
</dbReference>
<accession>A0A1U7EVR5</accession>
<evidence type="ECO:0000256" key="1">
    <source>
        <dbReference type="ARBA" id="ARBA00009670"/>
    </source>
</evidence>
<dbReference type="Proteomes" id="UP000002698">
    <property type="component" value="Chromosome"/>
</dbReference>
<dbReference type="InterPro" id="IPR000719">
    <property type="entry name" value="Prot_kinase_dom"/>
</dbReference>